<comment type="similarity">
    <text evidence="2">Belongs to the RRP17 family.</text>
</comment>
<dbReference type="Proteomes" id="UP000601435">
    <property type="component" value="Unassembled WGS sequence"/>
</dbReference>
<dbReference type="AlphaFoldDB" id="A0A812RMD3"/>
<feature type="compositionally biased region" description="Basic and acidic residues" evidence="5">
    <location>
        <begin position="176"/>
        <end position="193"/>
    </location>
</feature>
<protein>
    <recommendedName>
        <fullName evidence="8">Nucleolar protein 12</fullName>
    </recommendedName>
</protein>
<evidence type="ECO:0000313" key="6">
    <source>
        <dbReference type="EMBL" id="CAE7445326.1"/>
    </source>
</evidence>
<dbReference type="Pfam" id="PF09805">
    <property type="entry name" value="Nop25"/>
    <property type="match status" value="1"/>
</dbReference>
<evidence type="ECO:0000256" key="2">
    <source>
        <dbReference type="ARBA" id="ARBA00007175"/>
    </source>
</evidence>
<evidence type="ECO:0000256" key="3">
    <source>
        <dbReference type="ARBA" id="ARBA00023054"/>
    </source>
</evidence>
<feature type="compositionally biased region" description="Basic residues" evidence="5">
    <location>
        <begin position="194"/>
        <end position="233"/>
    </location>
</feature>
<evidence type="ECO:0000256" key="5">
    <source>
        <dbReference type="SAM" id="MobiDB-lite"/>
    </source>
</evidence>
<comment type="caution">
    <text evidence="6">The sequence shown here is derived from an EMBL/GenBank/DDBJ whole genome shotgun (WGS) entry which is preliminary data.</text>
</comment>
<feature type="region of interest" description="Disordered" evidence="5">
    <location>
        <begin position="161"/>
        <end position="233"/>
    </location>
</feature>
<keyword evidence="7" id="KW-1185">Reference proteome</keyword>
<name>A0A812RMD3_9DINO</name>
<evidence type="ECO:0008006" key="8">
    <source>
        <dbReference type="Google" id="ProtNLM"/>
    </source>
</evidence>
<dbReference type="EMBL" id="CAJNJA010019431">
    <property type="protein sequence ID" value="CAE7445326.1"/>
    <property type="molecule type" value="Genomic_DNA"/>
</dbReference>
<sequence>MARAKRDSDQVLTFDPASRQSFLAGFRKRKQDRRKWAVREILEKERQDRIEAKKDHRQDVKQRWKDLQRAEKRVEALLGPAEEVGWLGDLRSEKLKDEEVPVTVAFEAEEDDPFGDCEVTTTIAGVSDGAGRHLPLALVGKSGNAISVLGGQAGLLRDLTGIPQEDPQARSKRRFISSEKEESRRQTALDKTVKKLNTKNQGPKKKSKRAKGSKQGKRPVGRKERRKRMKRRG</sequence>
<organism evidence="6 7">
    <name type="scientific">Symbiodinium necroappetens</name>
    <dbReference type="NCBI Taxonomy" id="1628268"/>
    <lineage>
        <taxon>Eukaryota</taxon>
        <taxon>Sar</taxon>
        <taxon>Alveolata</taxon>
        <taxon>Dinophyceae</taxon>
        <taxon>Suessiales</taxon>
        <taxon>Symbiodiniaceae</taxon>
        <taxon>Symbiodinium</taxon>
    </lineage>
</organism>
<proteinExistence type="inferred from homology"/>
<evidence type="ECO:0000313" key="7">
    <source>
        <dbReference type="Proteomes" id="UP000601435"/>
    </source>
</evidence>
<dbReference type="OrthoDB" id="551633at2759"/>
<dbReference type="GO" id="GO:0005730">
    <property type="term" value="C:nucleolus"/>
    <property type="evidence" value="ECO:0007669"/>
    <property type="project" value="UniProtKB-SubCell"/>
</dbReference>
<dbReference type="GO" id="GO:0019843">
    <property type="term" value="F:rRNA binding"/>
    <property type="evidence" value="ECO:0007669"/>
    <property type="project" value="TreeGrafter"/>
</dbReference>
<dbReference type="PANTHER" id="PTHR14577:SF0">
    <property type="entry name" value="NUCLEOLAR PROTEIN 12"/>
    <property type="match status" value="1"/>
</dbReference>
<evidence type="ECO:0000256" key="1">
    <source>
        <dbReference type="ARBA" id="ARBA00004604"/>
    </source>
</evidence>
<reference evidence="6" key="1">
    <citation type="submission" date="2021-02" db="EMBL/GenBank/DDBJ databases">
        <authorList>
            <person name="Dougan E. K."/>
            <person name="Rhodes N."/>
            <person name="Thang M."/>
            <person name="Chan C."/>
        </authorList>
    </citation>
    <scope>NUCLEOTIDE SEQUENCE</scope>
</reference>
<dbReference type="InterPro" id="IPR019186">
    <property type="entry name" value="Nucleolar_protein_12"/>
</dbReference>
<accession>A0A812RMD3</accession>
<gene>
    <name evidence="6" type="ORF">SNEC2469_LOCUS12268</name>
</gene>
<keyword evidence="3" id="KW-0175">Coiled coil</keyword>
<evidence type="ECO:0000256" key="4">
    <source>
        <dbReference type="ARBA" id="ARBA00023242"/>
    </source>
</evidence>
<comment type="subcellular location">
    <subcellularLocation>
        <location evidence="1">Nucleus</location>
        <location evidence="1">Nucleolus</location>
    </subcellularLocation>
</comment>
<keyword evidence="4" id="KW-0539">Nucleus</keyword>
<dbReference type="PANTHER" id="PTHR14577">
    <property type="entry name" value="NUCLEOLAR PROTEIN 12"/>
    <property type="match status" value="1"/>
</dbReference>